<dbReference type="Proteomes" id="UP000663841">
    <property type="component" value="Unassembled WGS sequence"/>
</dbReference>
<dbReference type="AlphaFoldDB" id="A0A8H3BE63"/>
<protein>
    <submittedName>
        <fullName evidence="1">Uncharacterized protein</fullName>
    </submittedName>
</protein>
<sequence>MTHALSNHEHYRWGLPVHSYPKLYTKHRIAASLQPSNSLVLAKHTDWRSIAIATIGDICKLDQLTPHPHVIETAAARITLHTLKSVLELTRFPSEFVNFALPSLIAGSIVLMSSVQPTPFSYEYGYLCFRILVFSLNTCLIKHGRNLDYTIQRMSSAAPGRHLSFFWQGAADLLIGELGSIARLEKRLTQIVNHGPQQFPVLELPKLDMLLNVLHRDRKQFLVALMTADSLQLSSLLFILWKYLEHEKYAKSFTYSFNSA</sequence>
<name>A0A8H3BE63_9AGAM</name>
<comment type="caution">
    <text evidence="1">The sequence shown here is derived from an EMBL/GenBank/DDBJ whole genome shotgun (WGS) entry which is preliminary data.</text>
</comment>
<evidence type="ECO:0000313" key="2">
    <source>
        <dbReference type="Proteomes" id="UP000663841"/>
    </source>
</evidence>
<proteinExistence type="predicted"/>
<organism evidence="1 2">
    <name type="scientific">Rhizoctonia solani</name>
    <dbReference type="NCBI Taxonomy" id="456999"/>
    <lineage>
        <taxon>Eukaryota</taxon>
        <taxon>Fungi</taxon>
        <taxon>Dikarya</taxon>
        <taxon>Basidiomycota</taxon>
        <taxon>Agaricomycotina</taxon>
        <taxon>Agaricomycetes</taxon>
        <taxon>Cantharellales</taxon>
        <taxon>Ceratobasidiaceae</taxon>
        <taxon>Rhizoctonia</taxon>
    </lineage>
</organism>
<evidence type="ECO:0000313" key="1">
    <source>
        <dbReference type="EMBL" id="CAE6455461.1"/>
    </source>
</evidence>
<gene>
    <name evidence="1" type="ORF">RDB_LOCUS137224</name>
</gene>
<accession>A0A8H3BE63</accession>
<reference evidence="1" key="1">
    <citation type="submission" date="2021-01" db="EMBL/GenBank/DDBJ databases">
        <authorList>
            <person name="Kaushik A."/>
        </authorList>
    </citation>
    <scope>NUCLEOTIDE SEQUENCE</scope>
    <source>
        <strain evidence="1">AG3-T5</strain>
    </source>
</reference>
<dbReference type="EMBL" id="CAJMWW010000181">
    <property type="protein sequence ID" value="CAE6455461.1"/>
    <property type="molecule type" value="Genomic_DNA"/>
</dbReference>